<name>A0A2C9CBK1_KUEST</name>
<gene>
    <name evidence="1" type="primary">flhA_3</name>
    <name evidence="1" type="ORF">KSMBR1_0568</name>
</gene>
<dbReference type="GO" id="GO:0009306">
    <property type="term" value="P:protein secretion"/>
    <property type="evidence" value="ECO:0007669"/>
    <property type="project" value="InterPro"/>
</dbReference>
<dbReference type="KEGG" id="kst:KSMBR1_0568"/>
<dbReference type="Pfam" id="PF00771">
    <property type="entry name" value="FHIPEP"/>
    <property type="match status" value="1"/>
</dbReference>
<proteinExistence type="predicted"/>
<accession>A0A2C9CBK1</accession>
<keyword evidence="1" id="KW-0282">Flagellum</keyword>
<sequence>MALSPKFLHLLLPRRLRSLSPRLPPPVESGNGCYGQLFSQPNAIAFAGGILTLFSIVPGLPKIPFLVLAGFFWMMFFVLRRSSKETELAEALVKETEGMAREPKEERC</sequence>
<evidence type="ECO:0000313" key="2">
    <source>
        <dbReference type="Proteomes" id="UP000221734"/>
    </source>
</evidence>
<dbReference type="EMBL" id="LT934425">
    <property type="protein sequence ID" value="SOH03082.1"/>
    <property type="molecule type" value="Genomic_DNA"/>
</dbReference>
<reference evidence="2" key="1">
    <citation type="submission" date="2017-10" db="EMBL/GenBank/DDBJ databases">
        <authorList>
            <person name="Frank J."/>
        </authorList>
    </citation>
    <scope>NUCLEOTIDE SEQUENCE [LARGE SCALE GENOMIC DNA]</scope>
</reference>
<dbReference type="InterPro" id="IPR001712">
    <property type="entry name" value="T3SS_FHIPEP"/>
</dbReference>
<dbReference type="AlphaFoldDB" id="A0A2C9CBK1"/>
<keyword evidence="2" id="KW-1185">Reference proteome</keyword>
<dbReference type="Proteomes" id="UP000221734">
    <property type="component" value="Chromosome Kuenenia_stuttgartiensis_MBR1"/>
</dbReference>
<protein>
    <submittedName>
        <fullName evidence="1">Strong similarity to flagellar biosynthesis protein FlhA</fullName>
    </submittedName>
</protein>
<organism evidence="1 2">
    <name type="scientific">Kuenenia stuttgartiensis</name>
    <dbReference type="NCBI Taxonomy" id="174633"/>
    <lineage>
        <taxon>Bacteria</taxon>
        <taxon>Pseudomonadati</taxon>
        <taxon>Planctomycetota</taxon>
        <taxon>Candidatus Brocadiia</taxon>
        <taxon>Candidatus Brocadiales</taxon>
        <taxon>Candidatus Brocadiaceae</taxon>
        <taxon>Candidatus Kuenenia</taxon>
    </lineage>
</organism>
<dbReference type="GO" id="GO:0016020">
    <property type="term" value="C:membrane"/>
    <property type="evidence" value="ECO:0007669"/>
    <property type="project" value="InterPro"/>
</dbReference>
<evidence type="ECO:0000313" key="1">
    <source>
        <dbReference type="EMBL" id="SOH03082.1"/>
    </source>
</evidence>
<keyword evidence="1" id="KW-0969">Cilium</keyword>
<keyword evidence="1" id="KW-0966">Cell projection</keyword>